<dbReference type="Proteomes" id="UP000491237">
    <property type="component" value="Unassembled WGS sequence"/>
</dbReference>
<accession>A0A844EEJ8</accession>
<gene>
    <name evidence="1" type="ORF">GKC44_00255</name>
    <name evidence="2" type="ORF">GKC44_00575</name>
</gene>
<evidence type="ECO:0000313" key="1">
    <source>
        <dbReference type="EMBL" id="MSE19717.1"/>
    </source>
</evidence>
<evidence type="ECO:0000313" key="2">
    <source>
        <dbReference type="EMBL" id="MSE19779.1"/>
    </source>
</evidence>
<name>A0A844EEJ8_9LACO</name>
<dbReference type="EMBL" id="WKKY01000002">
    <property type="protein sequence ID" value="MSE19779.1"/>
    <property type="molecule type" value="Genomic_DNA"/>
</dbReference>
<sequence length="73" mass="8466">MENFNFVKITGVTHVLRVVKFGLTVFSKSNNTFAAHSPQRRITANSTIKQDWQKIGNDMRIGILKYDRKQIKK</sequence>
<dbReference type="RefSeq" id="WP_084999009.1">
    <property type="nucleotide sequence ID" value="NZ_CP181269.1"/>
</dbReference>
<evidence type="ECO:0000313" key="3">
    <source>
        <dbReference type="Proteomes" id="UP000491237"/>
    </source>
</evidence>
<reference evidence="2 3" key="1">
    <citation type="submission" date="2019-11" db="EMBL/GenBank/DDBJ databases">
        <title>Draft Genome Sequence of Plant Growth-Promoting Rhizosphere-Associated Bacteria.</title>
        <authorList>
            <person name="Vasilyev I.Y."/>
            <person name="Radchenko V."/>
            <person name="Ilnitskaya E.V."/>
        </authorList>
    </citation>
    <scope>NUCLEOTIDE SEQUENCE [LARGE SCALE GENOMIC DNA]</scope>
    <source>
        <strain evidence="2 3">VRA_07sq_f</strain>
    </source>
</reference>
<proteinExistence type="predicted"/>
<protein>
    <submittedName>
        <fullName evidence="2">Uncharacterized protein</fullName>
    </submittedName>
</protein>
<comment type="caution">
    <text evidence="2">The sequence shown here is derived from an EMBL/GenBank/DDBJ whole genome shotgun (WGS) entry which is preliminary data.</text>
</comment>
<dbReference type="AlphaFoldDB" id="A0A844EEJ8"/>
<dbReference type="EMBL" id="WKKY01000002">
    <property type="protein sequence ID" value="MSE19717.1"/>
    <property type="molecule type" value="Genomic_DNA"/>
</dbReference>
<organism evidence="2 3">
    <name type="scientific">Lentilactobacillus parabuchneri</name>
    <dbReference type="NCBI Taxonomy" id="152331"/>
    <lineage>
        <taxon>Bacteria</taxon>
        <taxon>Bacillati</taxon>
        <taxon>Bacillota</taxon>
        <taxon>Bacilli</taxon>
        <taxon>Lactobacillales</taxon>
        <taxon>Lactobacillaceae</taxon>
        <taxon>Lentilactobacillus</taxon>
    </lineage>
</organism>